<dbReference type="AlphaFoldDB" id="A0A1S6QLL2"/>
<reference evidence="2" key="1">
    <citation type="submission" date="2016-10" db="EMBL/GenBank/DDBJ databases">
        <title>OptrA gene in florfenicol resistant Staphylococci swine origin.</title>
        <authorList>
            <person name="Li D."/>
            <person name="Fan R."/>
            <person name="Wu C."/>
            <person name="Schwarz S."/>
            <person name="Wang Y."/>
        </authorList>
    </citation>
    <scope>NUCLEOTIDE SEQUENCE</scope>
    <source>
        <strain evidence="2">Wo19-3</strain>
    </source>
</reference>
<dbReference type="SUPFAM" id="SSF53041">
    <property type="entry name" value="Resolvase-like"/>
    <property type="match status" value="1"/>
</dbReference>
<dbReference type="Pfam" id="PF02796">
    <property type="entry name" value="HTH_7"/>
    <property type="match status" value="1"/>
</dbReference>
<dbReference type="InterPro" id="IPR006120">
    <property type="entry name" value="Resolvase_HTH_dom"/>
</dbReference>
<dbReference type="PROSITE" id="PS51736">
    <property type="entry name" value="RECOMBINASES_3"/>
    <property type="match status" value="1"/>
</dbReference>
<protein>
    <recommendedName>
        <fullName evidence="1">Resolvase/invertase-type recombinase catalytic domain-containing protein</fullName>
    </recommendedName>
</protein>
<evidence type="ECO:0000259" key="1">
    <source>
        <dbReference type="PROSITE" id="PS51736"/>
    </source>
</evidence>
<accession>A0A1S6QLL2</accession>
<dbReference type="RefSeq" id="WP_031588353.1">
    <property type="nucleotide sequence ID" value="NZ_JAFEOY010000008.1"/>
</dbReference>
<dbReference type="EMBL" id="KX982172">
    <property type="protein sequence ID" value="AQW34714.1"/>
    <property type="molecule type" value="Genomic_DNA"/>
</dbReference>
<dbReference type="Pfam" id="PF00239">
    <property type="entry name" value="Resolvase"/>
    <property type="match status" value="1"/>
</dbReference>
<dbReference type="GeneID" id="64981237"/>
<dbReference type="GO" id="GO:0003677">
    <property type="term" value="F:DNA binding"/>
    <property type="evidence" value="ECO:0007669"/>
    <property type="project" value="InterPro"/>
</dbReference>
<dbReference type="GO" id="GO:0000150">
    <property type="term" value="F:DNA strand exchange activity"/>
    <property type="evidence" value="ECO:0007669"/>
    <property type="project" value="InterPro"/>
</dbReference>
<dbReference type="Gene3D" id="3.40.50.1390">
    <property type="entry name" value="Resolvase, N-terminal catalytic domain"/>
    <property type="match status" value="1"/>
</dbReference>
<sequence>MRKIGYARVPYTDQNLDVEITHLLINGCDLVFSEKVNIYSKNQIELKSCLEELKENDILVINDLKTLGLTPKQFMDFIDNEIISKNLHLEVLNLNINTQNEYGQYFIRVFQMLLESEKVLVQERTSNGLKAAREKGRKGGRPQKVEKSQRYYIKQLYDSDKYTGEEIAQMTGLSRSSIYRIIKEML</sequence>
<organism evidence="2">
    <name type="scientific">Mammaliicoccus sciuri</name>
    <name type="common">Staphylococcus sciuri</name>
    <dbReference type="NCBI Taxonomy" id="1296"/>
    <lineage>
        <taxon>Bacteria</taxon>
        <taxon>Bacillati</taxon>
        <taxon>Bacillota</taxon>
        <taxon>Bacilli</taxon>
        <taxon>Bacillales</taxon>
        <taxon>Staphylococcaceae</taxon>
        <taxon>Mammaliicoccus</taxon>
    </lineage>
</organism>
<feature type="domain" description="Resolvase/invertase-type recombinase catalytic" evidence="1">
    <location>
        <begin position="2"/>
        <end position="136"/>
    </location>
</feature>
<dbReference type="CDD" id="cd03768">
    <property type="entry name" value="SR_ResInv"/>
    <property type="match status" value="1"/>
</dbReference>
<dbReference type="InterPro" id="IPR006119">
    <property type="entry name" value="Resolv_N"/>
</dbReference>
<evidence type="ECO:0000313" key="2">
    <source>
        <dbReference type="EMBL" id="AQW34714.1"/>
    </source>
</evidence>
<proteinExistence type="predicted"/>
<name>A0A1S6QLL2_MAMSC</name>
<dbReference type="SMART" id="SM00857">
    <property type="entry name" value="Resolvase"/>
    <property type="match status" value="1"/>
</dbReference>
<dbReference type="InterPro" id="IPR036162">
    <property type="entry name" value="Resolvase-like_N_sf"/>
</dbReference>